<dbReference type="InterPro" id="IPR017853">
    <property type="entry name" value="GH"/>
</dbReference>
<dbReference type="PROSITE" id="PS51904">
    <property type="entry name" value="GLYCOSYL_HYDROL_F25_2"/>
    <property type="match status" value="1"/>
</dbReference>
<feature type="domain" description="DUF5776" evidence="2">
    <location>
        <begin position="346"/>
        <end position="411"/>
    </location>
</feature>
<dbReference type="InterPro" id="IPR002053">
    <property type="entry name" value="Glyco_hydro_25"/>
</dbReference>
<evidence type="ECO:0000259" key="2">
    <source>
        <dbReference type="Pfam" id="PF19087"/>
    </source>
</evidence>
<evidence type="ECO:0000256" key="1">
    <source>
        <dbReference type="ARBA" id="ARBA00010646"/>
    </source>
</evidence>
<dbReference type="PANTHER" id="PTHR34135:SF1">
    <property type="entry name" value="GLYCOSYL HYDROLASE FAMILY 25"/>
    <property type="match status" value="1"/>
</dbReference>
<dbReference type="Gene3D" id="3.20.20.80">
    <property type="entry name" value="Glycosidases"/>
    <property type="match status" value="1"/>
</dbReference>
<feature type="domain" description="DUF5776" evidence="2">
    <location>
        <begin position="423"/>
        <end position="487"/>
    </location>
</feature>
<protein>
    <submittedName>
        <fullName evidence="3">DUF5776 domain-containing protein</fullName>
    </submittedName>
</protein>
<proteinExistence type="inferred from homology"/>
<keyword evidence="4" id="KW-1185">Reference proteome</keyword>
<dbReference type="EMBL" id="JBHUOR010000107">
    <property type="protein sequence ID" value="MFD2869251.1"/>
    <property type="molecule type" value="Genomic_DNA"/>
</dbReference>
<dbReference type="RefSeq" id="WP_380148037.1">
    <property type="nucleotide sequence ID" value="NZ_JBHUOR010000107.1"/>
</dbReference>
<dbReference type="Proteomes" id="UP001597568">
    <property type="component" value="Unassembled WGS sequence"/>
</dbReference>
<comment type="caution">
    <text evidence="3">The sequence shown here is derived from an EMBL/GenBank/DDBJ whole genome shotgun (WGS) entry which is preliminary data.</text>
</comment>
<dbReference type="Pfam" id="PF01183">
    <property type="entry name" value="Glyco_hydro_25"/>
    <property type="match status" value="1"/>
</dbReference>
<dbReference type="CDD" id="cd06523">
    <property type="entry name" value="GH25_PlyB-like"/>
    <property type="match status" value="1"/>
</dbReference>
<name>A0ABW5Y393_9BACL</name>
<sequence length="491" mass="55472">MKNIIRFFVVAFSFILCFIVVSELQLTASAVDEQSGKPDGKVQWEETPYVTDYTKGVQTKAATGMIIDVSKWQGNINWAKVAKSTDLAIIRVQYGSSVEDYMHKTYEIGAKASGVPYGVYSYMQASSSANARIEARNLINRASSSAKFYVIDVEEMTNTSGESMRTIVNAYVSELRKHTDKQIGLYIAHHMYNKLNLETKKADFAWIPRYGSVKPAYSYDLWQYTDRAIISGINGPVDANKLAAGKKVSDLLKKSPLATNSPVTQASNSLYYSTNPRKVVLKENVGEYRDAAFKTKIRTLKKNKIVKIAGVKTLANGTTRLKLENGHYITANRKNVLKVRSDINEYITNVPDRVLLRRYQIVYNSKDFTKKHEIRKYNKNTTFEIASIVYTASGTPRLKTASGNYLSARKDITRAVLTNIKDYYYINPKQVKVAQDLNVFSTVNFKANEKLRIVRAGKKLTIQGVRYTKDGAPRLEVGKNQYITAYKARFH</sequence>
<gene>
    <name evidence="3" type="ORF">ACFSY7_12180</name>
</gene>
<dbReference type="Pfam" id="PF19087">
    <property type="entry name" value="DUF5776"/>
    <property type="match status" value="3"/>
</dbReference>
<evidence type="ECO:0000313" key="4">
    <source>
        <dbReference type="Proteomes" id="UP001597568"/>
    </source>
</evidence>
<feature type="domain" description="DUF5776" evidence="2">
    <location>
        <begin position="271"/>
        <end position="336"/>
    </location>
</feature>
<evidence type="ECO:0000313" key="3">
    <source>
        <dbReference type="EMBL" id="MFD2869251.1"/>
    </source>
</evidence>
<dbReference type="SUPFAM" id="SSF51445">
    <property type="entry name" value="(Trans)glycosidases"/>
    <property type="match status" value="1"/>
</dbReference>
<reference evidence="4" key="1">
    <citation type="journal article" date="2019" name="Int. J. Syst. Evol. Microbiol.">
        <title>The Global Catalogue of Microorganisms (GCM) 10K type strain sequencing project: providing services to taxonomists for standard genome sequencing and annotation.</title>
        <authorList>
            <consortium name="The Broad Institute Genomics Platform"/>
            <consortium name="The Broad Institute Genome Sequencing Center for Infectious Disease"/>
            <person name="Wu L."/>
            <person name="Ma J."/>
        </authorList>
    </citation>
    <scope>NUCLEOTIDE SEQUENCE [LARGE SCALE GENOMIC DNA]</scope>
    <source>
        <strain evidence="4">KCTC 33522</strain>
    </source>
</reference>
<organism evidence="3 4">
    <name type="scientific">Kurthia populi</name>
    <dbReference type="NCBI Taxonomy" id="1562132"/>
    <lineage>
        <taxon>Bacteria</taxon>
        <taxon>Bacillati</taxon>
        <taxon>Bacillota</taxon>
        <taxon>Bacilli</taxon>
        <taxon>Bacillales</taxon>
        <taxon>Caryophanaceae</taxon>
        <taxon>Kurthia</taxon>
    </lineage>
</organism>
<comment type="similarity">
    <text evidence="1">Belongs to the glycosyl hydrolase 25 family.</text>
</comment>
<dbReference type="PANTHER" id="PTHR34135">
    <property type="entry name" value="LYSOZYME"/>
    <property type="match status" value="1"/>
</dbReference>
<accession>A0ABW5Y393</accession>
<dbReference type="InterPro" id="IPR044081">
    <property type="entry name" value="DUF5776"/>
</dbReference>